<feature type="domain" description="Glycosyltransferase subfamily 4-like N-terminal" evidence="3">
    <location>
        <begin position="67"/>
        <end position="167"/>
    </location>
</feature>
<dbReference type="Pfam" id="PF13439">
    <property type="entry name" value="Glyco_transf_4"/>
    <property type="match status" value="1"/>
</dbReference>
<dbReference type="InterPro" id="IPR001296">
    <property type="entry name" value="Glyco_trans_1"/>
</dbReference>
<evidence type="ECO:0000259" key="3">
    <source>
        <dbReference type="Pfam" id="PF13439"/>
    </source>
</evidence>
<dbReference type="OrthoDB" id="9807414at2"/>
<accession>A0A2T5V9J3</accession>
<dbReference type="SUPFAM" id="SSF53756">
    <property type="entry name" value="UDP-Glycosyltransferase/glycogen phosphorylase"/>
    <property type="match status" value="1"/>
</dbReference>
<reference evidence="4 5" key="1">
    <citation type="submission" date="2018-04" db="EMBL/GenBank/DDBJ databases">
        <title>Genomic Encyclopedia of Archaeal and Bacterial Type Strains, Phase II (KMG-II): from individual species to whole genera.</title>
        <authorList>
            <person name="Goeker M."/>
        </authorList>
    </citation>
    <scope>NUCLEOTIDE SEQUENCE [LARGE SCALE GENOMIC DNA]</scope>
    <source>
        <strain evidence="4 5">DSM 23382</strain>
    </source>
</reference>
<dbReference type="InterPro" id="IPR028098">
    <property type="entry name" value="Glyco_trans_4-like_N"/>
</dbReference>
<dbReference type="CDD" id="cd03801">
    <property type="entry name" value="GT4_PimA-like"/>
    <property type="match status" value="1"/>
</dbReference>
<dbReference type="EMBL" id="QAYG01000004">
    <property type="protein sequence ID" value="PTW60423.1"/>
    <property type="molecule type" value="Genomic_DNA"/>
</dbReference>
<keyword evidence="5" id="KW-1185">Reference proteome</keyword>
<dbReference type="GO" id="GO:0009103">
    <property type="term" value="P:lipopolysaccharide biosynthetic process"/>
    <property type="evidence" value="ECO:0007669"/>
    <property type="project" value="TreeGrafter"/>
</dbReference>
<comment type="caution">
    <text evidence="4">The sequence shown here is derived from an EMBL/GenBank/DDBJ whole genome shotgun (WGS) entry which is preliminary data.</text>
</comment>
<keyword evidence="1 4" id="KW-0808">Transferase</keyword>
<protein>
    <submittedName>
        <fullName evidence="4">Glycosyltransferase involved in cell wall biosynthesis</fullName>
    </submittedName>
</protein>
<evidence type="ECO:0000313" key="5">
    <source>
        <dbReference type="Proteomes" id="UP000244081"/>
    </source>
</evidence>
<evidence type="ECO:0000256" key="1">
    <source>
        <dbReference type="ARBA" id="ARBA00022679"/>
    </source>
</evidence>
<dbReference type="RefSeq" id="WP_107990043.1">
    <property type="nucleotide sequence ID" value="NZ_QAYG01000004.1"/>
</dbReference>
<gene>
    <name evidence="4" type="ORF">C8N35_10446</name>
</gene>
<dbReference type="GO" id="GO:0016757">
    <property type="term" value="F:glycosyltransferase activity"/>
    <property type="evidence" value="ECO:0007669"/>
    <property type="project" value="InterPro"/>
</dbReference>
<dbReference type="Pfam" id="PF00534">
    <property type="entry name" value="Glycos_transf_1"/>
    <property type="match status" value="1"/>
</dbReference>
<proteinExistence type="predicted"/>
<sequence>MRVAICLPRKMHFGPARATAIDLCVRDTVAHSRFRDNTIVFGEPVDEPFADIDYRAMPRSAATSQRAYASALGDAMAAVSPDIIVIHQHLPSASAIRAKVRDVPVLLYRHNSLTIPKSAIKRWLKGRQLAAFDGIVLVSDFIRDQLVAAYPKLGRKAWRVHNGLDFDAWHPGEIRENTILFVGRAVAEKGGLEAARALAEVLAERPGWTARFILSRLDADAAYFHHIEDVLKPLGARATIETDRRHEDVKAAFESAALALVPSIFEEPFGRTAIEAYAGGAALITSGRGGLGEIAQGAAKIVDPQSPSALAGAIRALIDAPERRATLSRQGRERGRAEFDITGLAHKLDHLYASNI</sequence>
<dbReference type="Gene3D" id="3.40.50.2000">
    <property type="entry name" value="Glycogen Phosphorylase B"/>
    <property type="match status" value="2"/>
</dbReference>
<evidence type="ECO:0000259" key="2">
    <source>
        <dbReference type="Pfam" id="PF00534"/>
    </source>
</evidence>
<evidence type="ECO:0000313" key="4">
    <source>
        <dbReference type="EMBL" id="PTW60423.1"/>
    </source>
</evidence>
<dbReference type="AlphaFoldDB" id="A0A2T5V9J3"/>
<name>A0A2T5V9J3_9HYPH</name>
<dbReference type="PANTHER" id="PTHR46401">
    <property type="entry name" value="GLYCOSYLTRANSFERASE WBBK-RELATED"/>
    <property type="match status" value="1"/>
</dbReference>
<organism evidence="4 5">
    <name type="scientific">Breoghania corrubedonensis</name>
    <dbReference type="NCBI Taxonomy" id="665038"/>
    <lineage>
        <taxon>Bacteria</taxon>
        <taxon>Pseudomonadati</taxon>
        <taxon>Pseudomonadota</taxon>
        <taxon>Alphaproteobacteria</taxon>
        <taxon>Hyphomicrobiales</taxon>
        <taxon>Stappiaceae</taxon>
        <taxon>Breoghania</taxon>
    </lineage>
</organism>
<dbReference type="Proteomes" id="UP000244081">
    <property type="component" value="Unassembled WGS sequence"/>
</dbReference>
<dbReference type="PANTHER" id="PTHR46401:SF2">
    <property type="entry name" value="GLYCOSYLTRANSFERASE WBBK-RELATED"/>
    <property type="match status" value="1"/>
</dbReference>
<feature type="domain" description="Glycosyl transferase family 1" evidence="2">
    <location>
        <begin position="176"/>
        <end position="334"/>
    </location>
</feature>